<evidence type="ECO:0000256" key="1">
    <source>
        <dbReference type="SAM" id="MobiDB-lite"/>
    </source>
</evidence>
<protein>
    <recommendedName>
        <fullName evidence="4">DUF2325 domain-containing protein</fullName>
    </recommendedName>
</protein>
<feature type="compositionally biased region" description="Acidic residues" evidence="1">
    <location>
        <begin position="346"/>
        <end position="359"/>
    </location>
</feature>
<evidence type="ECO:0000313" key="2">
    <source>
        <dbReference type="EMBL" id="GGA59437.1"/>
    </source>
</evidence>
<feature type="region of interest" description="Disordered" evidence="1">
    <location>
        <begin position="346"/>
        <end position="370"/>
    </location>
</feature>
<dbReference type="EMBL" id="BMEX01000048">
    <property type="protein sequence ID" value="GGA59437.1"/>
    <property type="molecule type" value="Genomic_DNA"/>
</dbReference>
<gene>
    <name evidence="2" type="ORF">GCM10007416_35630</name>
</gene>
<evidence type="ECO:0000313" key="3">
    <source>
        <dbReference type="Proteomes" id="UP000617979"/>
    </source>
</evidence>
<proteinExistence type="predicted"/>
<comment type="caution">
    <text evidence="2">The sequence shown here is derived from an EMBL/GenBank/DDBJ whole genome shotgun (WGS) entry which is preliminary data.</text>
</comment>
<accession>A0ABQ1H5J0</accession>
<evidence type="ECO:0008006" key="4">
    <source>
        <dbReference type="Google" id="ProtNLM"/>
    </source>
</evidence>
<sequence length="458" mass="53540">MRKIHGVVYFERDCRKCQKRLVAKVHDYGLLDFETLDEKVGHTEFELRPFECPKCGQAEYPQTLAMYNKAGDKPELIFRKALGSKEMPVVGEGGTYGVARSVEEQAEYDRGLEKISDVWERGKAEFWDGYTAWAMEDWRKAVAELEVPEMVAGYQAVGILLLPGSASVAAWRKAVREMEEKKRREFWQAANTEMIEKDILWVFPDNWDMEKFIRRYGRERMRYVMLHVPLPEELEKWRTEAIAQLVKKKKTGDTGILFERIGQLGQELDRQRRRSHQLSQLLREERQQKAELEEKLSTLRRDLERVREGRKVFLRDADDIRKIRDLKGLVRELRAEVERLNALIPDVEEEPTVTEDEEPQREAEKSEPDLSHLEGKTVAVFGRLGDVEEVEGIRVIYHDGDRVDLSMARVAREADVLVVLTRLISHGVMWRLKEYAADQGKEIRFVRETGVRRILERV</sequence>
<feature type="compositionally biased region" description="Basic and acidic residues" evidence="1">
    <location>
        <begin position="360"/>
        <end position="370"/>
    </location>
</feature>
<organism evidence="2 3">
    <name type="scientific">Kroppenstedtia guangzhouensis</name>
    <dbReference type="NCBI Taxonomy" id="1274356"/>
    <lineage>
        <taxon>Bacteria</taxon>
        <taxon>Bacillati</taxon>
        <taxon>Bacillota</taxon>
        <taxon>Bacilli</taxon>
        <taxon>Bacillales</taxon>
        <taxon>Thermoactinomycetaceae</taxon>
        <taxon>Kroppenstedtia</taxon>
    </lineage>
</organism>
<dbReference type="RefSeq" id="WP_188433899.1">
    <property type="nucleotide sequence ID" value="NZ_BMEX01000048.1"/>
</dbReference>
<name>A0ABQ1H5J0_9BACL</name>
<reference evidence="3" key="1">
    <citation type="journal article" date="2019" name="Int. J. Syst. Evol. Microbiol.">
        <title>The Global Catalogue of Microorganisms (GCM) 10K type strain sequencing project: providing services to taxonomists for standard genome sequencing and annotation.</title>
        <authorList>
            <consortium name="The Broad Institute Genomics Platform"/>
            <consortium name="The Broad Institute Genome Sequencing Center for Infectious Disease"/>
            <person name="Wu L."/>
            <person name="Ma J."/>
        </authorList>
    </citation>
    <scope>NUCLEOTIDE SEQUENCE [LARGE SCALE GENOMIC DNA]</scope>
    <source>
        <strain evidence="3">CGMCC 1.12404</strain>
    </source>
</reference>
<keyword evidence="3" id="KW-1185">Reference proteome</keyword>
<dbReference type="Proteomes" id="UP000617979">
    <property type="component" value="Unassembled WGS sequence"/>
</dbReference>